<dbReference type="InterPro" id="IPR001680">
    <property type="entry name" value="WD40_rpt"/>
</dbReference>
<dbReference type="PANTHER" id="PTHR19846:SF0">
    <property type="entry name" value="PRE-MRNA PROCESSING FACTOR 4"/>
    <property type="match status" value="1"/>
</dbReference>
<dbReference type="AlphaFoldDB" id="A0A3N7G4N5"/>
<dbReference type="Proteomes" id="UP000006729">
    <property type="component" value="Chromosome 16"/>
</dbReference>
<dbReference type="EMBL" id="CM009305">
    <property type="protein sequence ID" value="RQP01286.1"/>
    <property type="molecule type" value="Genomic_DNA"/>
</dbReference>
<reference evidence="1" key="2">
    <citation type="submission" date="2017-07" db="EMBL/GenBank/DDBJ databases">
        <title>WGS assembly of Populus trichocarpa.</title>
        <authorList>
            <person name="Tuskan G."/>
            <person name="Difazio S."/>
            <person name="Jansson S."/>
            <person name="Bohlmann J."/>
            <person name="Grigoriev I."/>
            <person name="Hellsten U."/>
            <person name="Putnam N."/>
            <person name="Ralph S."/>
            <person name="Rombauts S."/>
            <person name="Salamov A."/>
            <person name="Schein J."/>
            <person name="Sterck L."/>
            <person name="Aerts A."/>
            <person name="Bhalerao R."/>
            <person name="Bhalerao R."/>
            <person name="Blaudez D."/>
            <person name="Boerjan W."/>
            <person name="Brun A."/>
            <person name="Brunner A."/>
            <person name="Busov V."/>
            <person name="Campbell M."/>
            <person name="Carlson J."/>
            <person name="Chalot M."/>
            <person name="Chapman J."/>
            <person name="Chen G."/>
            <person name="Cooper D."/>
            <person name="Coutinho P."/>
            <person name="Couturier J."/>
            <person name="Covert S."/>
            <person name="Cronk Q."/>
            <person name="Cunningham R."/>
            <person name="Davis J."/>
            <person name="Degroeve S."/>
            <person name="Dejardin A."/>
            <person name="Depamphilis C."/>
            <person name="Detter J."/>
            <person name="Dirks B."/>
            <person name="Dubchak I."/>
            <person name="Duplessis S."/>
            <person name="Ehlting J."/>
            <person name="Ellis B."/>
            <person name="Gendler K."/>
            <person name="Goodstein D."/>
            <person name="Gribskov M."/>
            <person name="Grimwood J."/>
            <person name="Groover A."/>
            <person name="Gunter L."/>
            <person name="Hamberger B."/>
            <person name="Heinze B."/>
            <person name="Helariutta Y."/>
            <person name="Henrissat B."/>
            <person name="Holligan D."/>
            <person name="Holt R."/>
            <person name="Huang W."/>
            <person name="Islam-Faridi N."/>
            <person name="Jones S."/>
            <person name="Jones-Rhoades M."/>
            <person name="Jorgensen R."/>
            <person name="Joshi C."/>
            <person name="Kangasjarvi J."/>
            <person name="Karlsson J."/>
            <person name="Kelleher C."/>
            <person name="Kirkpatrick R."/>
            <person name="Kirst M."/>
            <person name="Kohler A."/>
            <person name="Kalluri U."/>
            <person name="Larimer F."/>
            <person name="Leebens-Mack J."/>
            <person name="Leple J."/>
            <person name="Locascio P."/>
            <person name="Lou Y."/>
            <person name="Lucas S."/>
            <person name="Martin F."/>
            <person name="Montanini B."/>
            <person name="Napoli C."/>
            <person name="Nelson D."/>
            <person name="Nelson C."/>
            <person name="Nieminen K."/>
            <person name="Nilsson O."/>
            <person name="Pereda V."/>
            <person name="Peter G."/>
            <person name="Philippe R."/>
            <person name="Pilate G."/>
            <person name="Poliakov A."/>
            <person name="Razumovskaya J."/>
            <person name="Richardson P."/>
            <person name="Rinaldi C."/>
            <person name="Ritland K."/>
            <person name="Rouze P."/>
            <person name="Ryaboy D."/>
            <person name="Schmutz J."/>
            <person name="Schrader J."/>
            <person name="Segerman B."/>
            <person name="Shin H."/>
            <person name="Siddiqui A."/>
            <person name="Sterky F."/>
            <person name="Terry A."/>
            <person name="Tsai C."/>
            <person name="Uberbacher E."/>
            <person name="Unneberg P."/>
            <person name="Vahala J."/>
            <person name="Wall K."/>
            <person name="Wessler S."/>
            <person name="Yang G."/>
            <person name="Yin T."/>
            <person name="Douglas C."/>
            <person name="Marra M."/>
            <person name="Sandberg G."/>
            <person name="Van De Peer Y."/>
            <person name="Rokhsar D."/>
        </authorList>
    </citation>
    <scope>NUCLEOTIDE SEQUENCE</scope>
    <source>
        <strain evidence="1">Nisqually-1</strain>
    </source>
</reference>
<name>A0A3N7G4N5_POPTR</name>
<dbReference type="PANTHER" id="PTHR19846">
    <property type="entry name" value="WD40 REPEAT PROTEIN"/>
    <property type="match status" value="1"/>
</dbReference>
<evidence type="ECO:0000313" key="2">
    <source>
        <dbReference type="Proteomes" id="UP000006729"/>
    </source>
</evidence>
<dbReference type="InterPro" id="IPR036322">
    <property type="entry name" value="WD40_repeat_dom_sf"/>
</dbReference>
<dbReference type="InParanoid" id="A0A3N7G4N5"/>
<keyword evidence="2" id="KW-1185">Reference proteome</keyword>
<protein>
    <submittedName>
        <fullName evidence="1">Uncharacterized protein</fullName>
    </submittedName>
</protein>
<organism evidence="1 2">
    <name type="scientific">Populus trichocarpa</name>
    <name type="common">Western balsam poplar</name>
    <name type="synonym">Populus balsamifera subsp. trichocarpa</name>
    <dbReference type="NCBI Taxonomy" id="3694"/>
    <lineage>
        <taxon>Eukaryota</taxon>
        <taxon>Viridiplantae</taxon>
        <taxon>Streptophyta</taxon>
        <taxon>Embryophyta</taxon>
        <taxon>Tracheophyta</taxon>
        <taxon>Spermatophyta</taxon>
        <taxon>Magnoliopsida</taxon>
        <taxon>eudicotyledons</taxon>
        <taxon>Gunneridae</taxon>
        <taxon>Pentapetalae</taxon>
        <taxon>rosids</taxon>
        <taxon>fabids</taxon>
        <taxon>Malpighiales</taxon>
        <taxon>Salicaceae</taxon>
        <taxon>Saliceae</taxon>
        <taxon>Populus</taxon>
    </lineage>
</organism>
<accession>A0A3N7G4N5</accession>
<dbReference type="SUPFAM" id="SSF50978">
    <property type="entry name" value="WD40 repeat-like"/>
    <property type="match status" value="1"/>
</dbReference>
<dbReference type="Gene3D" id="2.130.10.10">
    <property type="entry name" value="YVTN repeat-like/Quinoprotein amine dehydrogenase"/>
    <property type="match status" value="1"/>
</dbReference>
<dbReference type="EMBL" id="CM009305">
    <property type="protein sequence ID" value="RQP01290.1"/>
    <property type="molecule type" value="Genomic_DNA"/>
</dbReference>
<evidence type="ECO:0000313" key="1">
    <source>
        <dbReference type="EMBL" id="RQP01286.1"/>
    </source>
</evidence>
<dbReference type="Pfam" id="PF00400">
    <property type="entry name" value="WD40"/>
    <property type="match status" value="3"/>
</dbReference>
<proteinExistence type="predicted"/>
<gene>
    <name evidence="1" type="ORF">POPTR_016G042200</name>
</gene>
<dbReference type="STRING" id="3694.A0A3N7G4N5"/>
<sequence>MALEGHVKPVLGISFSPFGYHAATGSEDNICWISYQPTQILYPKFEPQEGCYLVTSSYDMTAKVWSGRYFKPVKTLSAHEAKVASLNINAVVGVDAEILRGLERGAINRIFLTLPERKKNVKLLFLSTVQIPNGHHIATVSHDRTIKLYTSRSNDKHAMEVE</sequence>
<reference evidence="1 2" key="1">
    <citation type="journal article" date="2006" name="Science">
        <title>The genome of black cottonwood, Populus trichocarpa (Torr. &amp; Gray).</title>
        <authorList>
            <person name="Tuskan G.A."/>
            <person name="Difazio S."/>
            <person name="Jansson S."/>
            <person name="Bohlmann J."/>
            <person name="Grigoriev I."/>
            <person name="Hellsten U."/>
            <person name="Putnam N."/>
            <person name="Ralph S."/>
            <person name="Rombauts S."/>
            <person name="Salamov A."/>
            <person name="Schein J."/>
            <person name="Sterck L."/>
            <person name="Aerts A."/>
            <person name="Bhalerao R.R."/>
            <person name="Bhalerao R.P."/>
            <person name="Blaudez D."/>
            <person name="Boerjan W."/>
            <person name="Brun A."/>
            <person name="Brunner A."/>
            <person name="Busov V."/>
            <person name="Campbell M."/>
            <person name="Carlson J."/>
            <person name="Chalot M."/>
            <person name="Chapman J."/>
            <person name="Chen G.L."/>
            <person name="Cooper D."/>
            <person name="Coutinho P.M."/>
            <person name="Couturier J."/>
            <person name="Covert S."/>
            <person name="Cronk Q."/>
            <person name="Cunningham R."/>
            <person name="Davis J."/>
            <person name="Degroeve S."/>
            <person name="Dejardin A."/>
            <person name="Depamphilis C."/>
            <person name="Detter J."/>
            <person name="Dirks B."/>
            <person name="Dubchak I."/>
            <person name="Duplessis S."/>
            <person name="Ehlting J."/>
            <person name="Ellis B."/>
            <person name="Gendler K."/>
            <person name="Goodstein D."/>
            <person name="Gribskov M."/>
            <person name="Grimwood J."/>
            <person name="Groover A."/>
            <person name="Gunter L."/>
            <person name="Hamberger B."/>
            <person name="Heinze B."/>
            <person name="Helariutta Y."/>
            <person name="Henrissat B."/>
            <person name="Holligan D."/>
            <person name="Holt R."/>
            <person name="Huang W."/>
            <person name="Islam-Faridi N."/>
            <person name="Jones S."/>
            <person name="Jones-Rhoades M."/>
            <person name="Jorgensen R."/>
            <person name="Joshi C."/>
            <person name="Kangasjarvi J."/>
            <person name="Karlsson J."/>
            <person name="Kelleher C."/>
            <person name="Kirkpatrick R."/>
            <person name="Kirst M."/>
            <person name="Kohler A."/>
            <person name="Kalluri U."/>
            <person name="Larimer F."/>
            <person name="Leebens-Mack J."/>
            <person name="Leple J.C."/>
            <person name="Locascio P."/>
            <person name="Lou Y."/>
            <person name="Lucas S."/>
            <person name="Martin F."/>
            <person name="Montanini B."/>
            <person name="Napoli C."/>
            <person name="Nelson D.R."/>
            <person name="Nelson C."/>
            <person name="Nieminen K."/>
            <person name="Nilsson O."/>
            <person name="Pereda V."/>
            <person name="Peter G."/>
            <person name="Philippe R."/>
            <person name="Pilate G."/>
            <person name="Poliakov A."/>
            <person name="Razumovskaya J."/>
            <person name="Richardson P."/>
            <person name="Rinaldi C."/>
            <person name="Ritland K."/>
            <person name="Rouze P."/>
            <person name="Ryaboy D."/>
            <person name="Schmutz J."/>
            <person name="Schrader J."/>
            <person name="Segerman B."/>
            <person name="Shin H."/>
            <person name="Siddiqui A."/>
            <person name="Sterky F."/>
            <person name="Terry A."/>
            <person name="Tsai C.J."/>
            <person name="Uberbacher E."/>
            <person name="Unneberg P."/>
            <person name="Vahala J."/>
            <person name="Wall K."/>
            <person name="Wessler S."/>
            <person name="Yang G."/>
            <person name="Yin T."/>
            <person name="Douglas C."/>
            <person name="Marra M."/>
            <person name="Sandberg G."/>
            <person name="Van de Peer Y."/>
            <person name="Rokhsar D."/>
        </authorList>
    </citation>
    <scope>NUCLEOTIDE SEQUENCE [LARGE SCALE GENOMIC DNA]</scope>
    <source>
        <strain evidence="2">cv. Nisqually</strain>
        <strain evidence="1">Nisqually-1</strain>
    </source>
</reference>
<dbReference type="InterPro" id="IPR015943">
    <property type="entry name" value="WD40/YVTN_repeat-like_dom_sf"/>
</dbReference>